<dbReference type="Proteomes" id="UP000438448">
    <property type="component" value="Unassembled WGS sequence"/>
</dbReference>
<evidence type="ECO:0000313" key="2">
    <source>
        <dbReference type="Proteomes" id="UP000438448"/>
    </source>
</evidence>
<keyword evidence="2" id="KW-1185">Reference proteome</keyword>
<protein>
    <submittedName>
        <fullName evidence="1">Uncharacterized protein</fullName>
    </submittedName>
</protein>
<dbReference type="RefSeq" id="WP_153414440.1">
    <property type="nucleotide sequence ID" value="NZ_WEGK01000014.1"/>
</dbReference>
<proteinExistence type="predicted"/>
<reference evidence="1 2" key="1">
    <citation type="submission" date="2019-10" db="EMBL/GenBank/DDBJ databases">
        <title>Nocardia macrotermitis sp. nov. and Nocardia aurantia sp. nov., isolated from the gut of fungus growing-termite Macrotermes natalensis.</title>
        <authorList>
            <person name="Benndorf R."/>
            <person name="Schwitalla J."/>
            <person name="Martin K."/>
            <person name="De Beer W."/>
            <person name="Kaster A.-K."/>
            <person name="Vollmers J."/>
            <person name="Poulsen M."/>
            <person name="Beemelmanns C."/>
        </authorList>
    </citation>
    <scope>NUCLEOTIDE SEQUENCE [LARGE SCALE GENOMIC DNA]</scope>
    <source>
        <strain evidence="1 2">RB20</strain>
    </source>
</reference>
<dbReference type="EMBL" id="WEGK01000014">
    <property type="protein sequence ID" value="MQY22671.1"/>
    <property type="molecule type" value="Genomic_DNA"/>
</dbReference>
<dbReference type="OrthoDB" id="9923010at2"/>
<gene>
    <name evidence="1" type="ORF">NRB20_57930</name>
</gene>
<organism evidence="1 2">
    <name type="scientific">Nocardia macrotermitis</name>
    <dbReference type="NCBI Taxonomy" id="2585198"/>
    <lineage>
        <taxon>Bacteria</taxon>
        <taxon>Bacillati</taxon>
        <taxon>Actinomycetota</taxon>
        <taxon>Actinomycetes</taxon>
        <taxon>Mycobacteriales</taxon>
        <taxon>Nocardiaceae</taxon>
        <taxon>Nocardia</taxon>
    </lineage>
</organism>
<comment type="caution">
    <text evidence="1">The sequence shown here is derived from an EMBL/GenBank/DDBJ whole genome shotgun (WGS) entry which is preliminary data.</text>
</comment>
<dbReference type="AlphaFoldDB" id="A0A7K0DAX7"/>
<name>A0A7K0DAX7_9NOCA</name>
<sequence length="63" mass="6649">MVMLADVHVINRSELAAVIGAALADLREVGVIVGDIHVADEQIVQAIAARWNAVFTDAPEVIA</sequence>
<evidence type="ECO:0000313" key="1">
    <source>
        <dbReference type="EMBL" id="MQY22671.1"/>
    </source>
</evidence>
<accession>A0A7K0DAX7</accession>